<organism evidence="2 3">
    <name type="scientific">Streptomyces rubrolavendulae</name>
    <dbReference type="NCBI Taxonomy" id="285473"/>
    <lineage>
        <taxon>Bacteria</taxon>
        <taxon>Bacillati</taxon>
        <taxon>Actinomycetota</taxon>
        <taxon>Actinomycetes</taxon>
        <taxon>Kitasatosporales</taxon>
        <taxon>Streptomycetaceae</taxon>
        <taxon>Streptomyces</taxon>
    </lineage>
</organism>
<dbReference type="EMBL" id="CP017316">
    <property type="protein sequence ID" value="AOT59700.1"/>
    <property type="molecule type" value="Genomic_DNA"/>
</dbReference>
<dbReference type="KEGG" id="srn:A4G23_02543"/>
<evidence type="ECO:0000313" key="3">
    <source>
        <dbReference type="Proteomes" id="UP000095349"/>
    </source>
</evidence>
<protein>
    <submittedName>
        <fullName evidence="2">Uncharacterized protein</fullName>
    </submittedName>
</protein>
<dbReference type="AlphaFoldDB" id="A0A1D8G2N5"/>
<reference evidence="2 3" key="1">
    <citation type="submission" date="2016-09" db="EMBL/GenBank/DDBJ databases">
        <title>Streptomyces rubrolavendulae MJM4426 Genome sequencing and assembly.</title>
        <authorList>
            <person name="Kim J.-G."/>
        </authorList>
    </citation>
    <scope>NUCLEOTIDE SEQUENCE [LARGE SCALE GENOMIC DNA]</scope>
    <source>
        <strain evidence="2 3">MJM4426</strain>
    </source>
</reference>
<feature type="region of interest" description="Disordered" evidence="1">
    <location>
        <begin position="1"/>
        <end position="68"/>
    </location>
</feature>
<gene>
    <name evidence="2" type="ORF">A4G23_02543</name>
</gene>
<sequence>MGQRLDQTPLTEVAQRPADGPIRYPVRLGQPGDAGQRSARRDASRADLWRAGERGARSGDPRGGAQGGVRMCVRCDRITDAPVVAEVHQNSGPGFHVYACRECAPGFPPVPDVLELFGGPYEGGRERGEREE</sequence>
<name>A0A1D8G2N5_9ACTN</name>
<dbReference type="Proteomes" id="UP000095349">
    <property type="component" value="Chromosome"/>
</dbReference>
<dbReference type="STRING" id="285473.A4G23_02543"/>
<accession>A0A1D8G2N5</accession>
<feature type="compositionally biased region" description="Basic and acidic residues" evidence="1">
    <location>
        <begin position="39"/>
        <end position="60"/>
    </location>
</feature>
<feature type="compositionally biased region" description="Polar residues" evidence="1">
    <location>
        <begin position="1"/>
        <end position="10"/>
    </location>
</feature>
<proteinExistence type="predicted"/>
<evidence type="ECO:0000313" key="2">
    <source>
        <dbReference type="EMBL" id="AOT59700.1"/>
    </source>
</evidence>
<dbReference type="PATRIC" id="fig|285473.5.peg.2664"/>
<evidence type="ECO:0000256" key="1">
    <source>
        <dbReference type="SAM" id="MobiDB-lite"/>
    </source>
</evidence>
<keyword evidence="3" id="KW-1185">Reference proteome</keyword>